<reference evidence="1 2" key="1">
    <citation type="submission" date="2011-03" db="EMBL/GenBank/DDBJ databases">
        <authorList>
            <person name="Weinstock G."/>
            <person name="Sodergren E."/>
            <person name="Clifton S."/>
            <person name="Fulton L."/>
            <person name="Fulton B."/>
            <person name="Courtney L."/>
            <person name="Fronick C."/>
            <person name="Harrison M."/>
            <person name="Strong C."/>
            <person name="Farmer C."/>
            <person name="Delahaunty K."/>
            <person name="Markovic C."/>
            <person name="Hall O."/>
            <person name="Minx P."/>
            <person name="Tomlinson C."/>
            <person name="Mitreva M."/>
            <person name="Hou S."/>
            <person name="Chen J."/>
            <person name="Wollam A."/>
            <person name="Pepin K.H."/>
            <person name="Johnson M."/>
            <person name="Bhonagiri V."/>
            <person name="Zhang X."/>
            <person name="Suruliraj S."/>
            <person name="Warren W."/>
            <person name="Chinwalla A."/>
            <person name="Mardis E.R."/>
            <person name="Wilson R.K."/>
        </authorList>
    </citation>
    <scope>NUCLEOTIDE SEQUENCE [LARGE SCALE GENOMIC DNA]</scope>
    <source>
        <strain evidence="1 2">YIT 11840</strain>
    </source>
</reference>
<dbReference type="Proteomes" id="UP000003598">
    <property type="component" value="Unassembled WGS sequence"/>
</dbReference>
<dbReference type="AlphaFoldDB" id="G5SM99"/>
<evidence type="ECO:0000313" key="1">
    <source>
        <dbReference type="EMBL" id="EHH01657.1"/>
    </source>
</evidence>
<organism evidence="1 2">
    <name type="scientific">Paraprevotella clara YIT 11840</name>
    <dbReference type="NCBI Taxonomy" id="762968"/>
    <lineage>
        <taxon>Bacteria</taxon>
        <taxon>Pseudomonadati</taxon>
        <taxon>Bacteroidota</taxon>
        <taxon>Bacteroidia</taxon>
        <taxon>Bacteroidales</taxon>
        <taxon>Prevotellaceae</taxon>
        <taxon>Paraprevotella</taxon>
    </lineage>
</organism>
<gene>
    <name evidence="1" type="ORF">HMPREF9441_00473</name>
</gene>
<dbReference type="EMBL" id="AFFY01000005">
    <property type="protein sequence ID" value="EHH01657.1"/>
    <property type="molecule type" value="Genomic_DNA"/>
</dbReference>
<accession>G5SM99</accession>
<protein>
    <submittedName>
        <fullName evidence="1">Uncharacterized protein</fullName>
    </submittedName>
</protein>
<keyword evidence="2" id="KW-1185">Reference proteome</keyword>
<comment type="caution">
    <text evidence="1">The sequence shown here is derived from an EMBL/GenBank/DDBJ whole genome shotgun (WGS) entry which is preliminary data.</text>
</comment>
<sequence length="42" mass="4584">MAERSFPFSKAFLAWGGRKQGLGEEYYPKNEGGDCSPNCIAA</sequence>
<evidence type="ECO:0000313" key="2">
    <source>
        <dbReference type="Proteomes" id="UP000003598"/>
    </source>
</evidence>
<proteinExistence type="predicted"/>
<dbReference type="HOGENOM" id="CLU_3255209_0_0_10"/>
<name>G5SM99_9BACT</name>